<evidence type="ECO:0000313" key="5">
    <source>
        <dbReference type="EMBL" id="APA97028.1"/>
    </source>
</evidence>
<evidence type="ECO:0000256" key="1">
    <source>
        <dbReference type="ARBA" id="ARBA00010139"/>
    </source>
</evidence>
<dbReference type="PANTHER" id="PTHR42877:SF4">
    <property type="entry name" value="FAD_NAD(P)-BINDING DOMAIN-CONTAINING PROTEIN-RELATED"/>
    <property type="match status" value="1"/>
</dbReference>
<evidence type="ECO:0000313" key="6">
    <source>
        <dbReference type="Proteomes" id="UP000180166"/>
    </source>
</evidence>
<dbReference type="GeneID" id="93369372"/>
<dbReference type="EMBL" id="CP017839">
    <property type="protein sequence ID" value="APA97028.1"/>
    <property type="molecule type" value="Genomic_DNA"/>
</dbReference>
<reference evidence="5 6" key="1">
    <citation type="submission" date="2016-10" db="EMBL/GenBank/DDBJ databases">
        <title>Genome sequence of Nocardia seriolae strain EM150506, isolated from Anguila japonica.</title>
        <authorList>
            <person name="Han H.-J."/>
        </authorList>
    </citation>
    <scope>NUCLEOTIDE SEQUENCE [LARGE SCALE GENOMIC DNA]</scope>
    <source>
        <strain evidence="5 6">EM150506</strain>
    </source>
</reference>
<dbReference type="PANTHER" id="PTHR42877">
    <property type="entry name" value="L-ORNITHINE N(5)-MONOOXYGENASE-RELATED"/>
    <property type="match status" value="1"/>
</dbReference>
<dbReference type="Pfam" id="PF00743">
    <property type="entry name" value="FMO-like"/>
    <property type="match status" value="1"/>
</dbReference>
<evidence type="ECO:0000256" key="2">
    <source>
        <dbReference type="ARBA" id="ARBA00022630"/>
    </source>
</evidence>
<dbReference type="GO" id="GO:0018667">
    <property type="term" value="F:cyclohexanone monooxygenase activity"/>
    <property type="evidence" value="ECO:0007669"/>
    <property type="project" value="UniProtKB-EC"/>
</dbReference>
<sequence>MSIETETAVPSDDSIMPAHVRIAIVGAGFSGIGLAVKLREAGFEDLVILERAADLGGTWRANTYPGCACDVPSQLYSYSFAPNPDWSRTYGRQPEILEYLRRVARNHDVLRHIRFGTELLDARWDEDGSVWRVETSRGALTADVLISAAGIFAEAKYPELPGLDSFEGTAFHSLHWDHDHDLTGERVAVIGTGASAVQFVPEIQPTVARLLLFQRSAPWIVPRLDRPTLGLERLLLRRIPLAQRAIRGGWYAAIEGFGLISLVDKRFRHPYEALGRLQLLRQVRDPALRKTVTPDYIIGCKRAIFSDAYLPALDRPNVEVITDTIAEVRPRSIVLRDGTEHPVDTIIFGTGFTSIPSAYHRYVGRHGPSIADLYHREPQSYLGATVAGFPNFFCTLGPFGAAGNQSAIYMIESQIAYIVDALRLMRDNAITRIELRPEVQDEFLDEMDRRSADSVWLTGGCQSYYTTADGRNAGLYPNWSFEYRWRTRRFDAASYAVTTREMSR</sequence>
<name>A0ABC8ASC4_9NOCA</name>
<keyword evidence="5" id="KW-0503">Monooxygenase</keyword>
<protein>
    <submittedName>
        <fullName evidence="5">Cyclohexanone monooxygenase</fullName>
        <ecNumber evidence="5">1.14.13.22</ecNumber>
    </submittedName>
</protein>
<evidence type="ECO:0000256" key="3">
    <source>
        <dbReference type="ARBA" id="ARBA00022827"/>
    </source>
</evidence>
<evidence type="ECO:0000256" key="4">
    <source>
        <dbReference type="ARBA" id="ARBA00023002"/>
    </source>
</evidence>
<dbReference type="EC" id="1.14.13.22" evidence="5"/>
<dbReference type="InterPro" id="IPR051209">
    <property type="entry name" value="FAD-bind_Monooxygenase_sf"/>
</dbReference>
<keyword evidence="4 5" id="KW-0560">Oxidoreductase</keyword>
<keyword evidence="3" id="KW-0274">FAD</keyword>
<dbReference type="SUPFAM" id="SSF51905">
    <property type="entry name" value="FAD/NAD(P)-binding domain"/>
    <property type="match status" value="2"/>
</dbReference>
<dbReference type="AlphaFoldDB" id="A0ABC8ASC4"/>
<gene>
    <name evidence="5" type="ORF">NS506_02970</name>
</gene>
<dbReference type="InterPro" id="IPR020946">
    <property type="entry name" value="Flavin_mOase-like"/>
</dbReference>
<accession>A0ABC8ASC4</accession>
<organism evidence="5 6">
    <name type="scientific">Nocardia seriolae</name>
    <dbReference type="NCBI Taxonomy" id="37332"/>
    <lineage>
        <taxon>Bacteria</taxon>
        <taxon>Bacillati</taxon>
        <taxon>Actinomycetota</taxon>
        <taxon>Actinomycetes</taxon>
        <taxon>Mycobacteriales</taxon>
        <taxon>Nocardiaceae</taxon>
        <taxon>Nocardia</taxon>
    </lineage>
</organism>
<dbReference type="Proteomes" id="UP000180166">
    <property type="component" value="Chromosome"/>
</dbReference>
<dbReference type="KEGG" id="nsr:NS506_02970"/>
<comment type="similarity">
    <text evidence="1">Belongs to the FAD-binding monooxygenase family.</text>
</comment>
<dbReference type="InterPro" id="IPR036188">
    <property type="entry name" value="FAD/NAD-bd_sf"/>
</dbReference>
<proteinExistence type="inferred from homology"/>
<dbReference type="RefSeq" id="WP_373456076.1">
    <property type="nucleotide sequence ID" value="NZ_BAAARX010000002.1"/>
</dbReference>
<dbReference type="Gene3D" id="3.50.50.60">
    <property type="entry name" value="FAD/NAD(P)-binding domain"/>
    <property type="match status" value="2"/>
</dbReference>
<keyword evidence="2" id="KW-0285">Flavoprotein</keyword>